<keyword evidence="6 7" id="KW-0472">Membrane</keyword>
<dbReference type="SUPFAM" id="SSF82866">
    <property type="entry name" value="Multidrug efflux transporter AcrB transmembrane domain"/>
    <property type="match status" value="1"/>
</dbReference>
<dbReference type="PANTHER" id="PTHR33406:SF6">
    <property type="entry name" value="MEMBRANE PROTEIN YDGH-RELATED"/>
    <property type="match status" value="1"/>
</dbReference>
<reference evidence="9 10" key="1">
    <citation type="journal article" date="2014" name="Antonie Van Leeuwenhoek">
        <title>Oenococcus alcoholitolerans sp. nov., a lactic acid bacteria isolated from cachaca and ethanol fermentation processes.</title>
        <authorList>
            <person name="Badotti F."/>
            <person name="Moreira A.P."/>
            <person name="Tonon L.A."/>
            <person name="de Lucena B.T."/>
            <person name="Gomes Fde C."/>
            <person name="Kruger R."/>
            <person name="Thompson C.C."/>
            <person name="de Morais M.A.Jr."/>
            <person name="Rosa C.A."/>
            <person name="Thompson F.L."/>
        </authorList>
    </citation>
    <scope>NUCLEOTIDE SEQUENCE [LARGE SCALE GENOMIC DNA]</scope>
    <source>
        <strain evidence="9 10">UFRJ-M7.2.18</strain>
    </source>
</reference>
<evidence type="ECO:0000256" key="1">
    <source>
        <dbReference type="ARBA" id="ARBA00004651"/>
    </source>
</evidence>
<comment type="similarity">
    <text evidence="2">Belongs to the resistance-nodulation-cell division (RND) (TC 2.A.6) family. MmpL subfamily.</text>
</comment>
<comment type="caution">
    <text evidence="9">The sequence shown here is derived from an EMBL/GenBank/DDBJ whole genome shotgun (WGS) entry which is preliminary data.</text>
</comment>
<accession>A0ABR4XRC5</accession>
<dbReference type="EMBL" id="AXCV01000125">
    <property type="protein sequence ID" value="KGO32012.1"/>
    <property type="molecule type" value="Genomic_DNA"/>
</dbReference>
<dbReference type="PANTHER" id="PTHR33406">
    <property type="entry name" value="MEMBRANE PROTEIN MJ1562-RELATED"/>
    <property type="match status" value="1"/>
</dbReference>
<gene>
    <name evidence="9" type="ORF">Q757_03590</name>
</gene>
<evidence type="ECO:0000256" key="3">
    <source>
        <dbReference type="ARBA" id="ARBA00022475"/>
    </source>
</evidence>
<feature type="transmembrane region" description="Helical" evidence="7">
    <location>
        <begin position="283"/>
        <end position="305"/>
    </location>
</feature>
<keyword evidence="10" id="KW-1185">Reference proteome</keyword>
<comment type="subcellular location">
    <subcellularLocation>
        <location evidence="1">Cell membrane</location>
        <topology evidence="1">Multi-pass membrane protein</topology>
    </subcellularLocation>
</comment>
<evidence type="ECO:0000256" key="7">
    <source>
        <dbReference type="SAM" id="Phobius"/>
    </source>
</evidence>
<feature type="transmembrane region" description="Helical" evidence="7">
    <location>
        <begin position="180"/>
        <end position="196"/>
    </location>
</feature>
<proteinExistence type="inferred from homology"/>
<keyword evidence="5 7" id="KW-1133">Transmembrane helix</keyword>
<feature type="transmembrane region" description="Helical" evidence="7">
    <location>
        <begin position="360"/>
        <end position="382"/>
    </location>
</feature>
<evidence type="ECO:0000313" key="9">
    <source>
        <dbReference type="EMBL" id="KGO32012.1"/>
    </source>
</evidence>
<keyword evidence="3" id="KW-1003">Cell membrane</keyword>
<dbReference type="Proteomes" id="UP000030023">
    <property type="component" value="Unassembled WGS sequence"/>
</dbReference>
<evidence type="ECO:0000256" key="4">
    <source>
        <dbReference type="ARBA" id="ARBA00022692"/>
    </source>
</evidence>
<feature type="transmembrane region" description="Helical" evidence="7">
    <location>
        <begin position="203"/>
        <end position="224"/>
    </location>
</feature>
<evidence type="ECO:0000256" key="2">
    <source>
        <dbReference type="ARBA" id="ARBA00010157"/>
    </source>
</evidence>
<evidence type="ECO:0000259" key="8">
    <source>
        <dbReference type="Pfam" id="PF03176"/>
    </source>
</evidence>
<evidence type="ECO:0000313" key="10">
    <source>
        <dbReference type="Proteomes" id="UP000030023"/>
    </source>
</evidence>
<evidence type="ECO:0000256" key="5">
    <source>
        <dbReference type="ARBA" id="ARBA00022989"/>
    </source>
</evidence>
<protein>
    <recommendedName>
        <fullName evidence="8">Membrane transport protein MMPL domain-containing protein</fullName>
    </recommendedName>
</protein>
<dbReference type="Pfam" id="PF03176">
    <property type="entry name" value="MMPL"/>
    <property type="match status" value="1"/>
</dbReference>
<feature type="transmembrane region" description="Helical" evidence="7">
    <location>
        <begin position="236"/>
        <end position="256"/>
    </location>
</feature>
<dbReference type="Gene3D" id="1.20.1640.10">
    <property type="entry name" value="Multidrug efflux transporter AcrB transmembrane domain"/>
    <property type="match status" value="1"/>
</dbReference>
<evidence type="ECO:0000256" key="6">
    <source>
        <dbReference type="ARBA" id="ARBA00023136"/>
    </source>
</evidence>
<feature type="domain" description="Membrane transport protein MMPL" evidence="8">
    <location>
        <begin position="46"/>
        <end position="360"/>
    </location>
</feature>
<dbReference type="InterPro" id="IPR050545">
    <property type="entry name" value="Mycobact_MmpL"/>
</dbReference>
<dbReference type="InterPro" id="IPR004869">
    <property type="entry name" value="MMPL_dom"/>
</dbReference>
<feature type="transmembrane region" description="Helical" evidence="7">
    <location>
        <begin position="311"/>
        <end position="339"/>
    </location>
</feature>
<keyword evidence="4 7" id="KW-0812">Transmembrane</keyword>
<name>A0ABR4XRC5_9LACO</name>
<organism evidence="9 10">
    <name type="scientific">Oenococcus alcoholitolerans</name>
    <dbReference type="NCBI Taxonomy" id="931074"/>
    <lineage>
        <taxon>Bacteria</taxon>
        <taxon>Bacillati</taxon>
        <taxon>Bacillota</taxon>
        <taxon>Bacilli</taxon>
        <taxon>Lactobacillales</taxon>
        <taxon>Lactobacillaceae</taxon>
        <taxon>Oenococcus</taxon>
    </lineage>
</organism>
<sequence>MEKTLKRTRFLIIIFWLVLSAAAIFFLPNVPKLVQNKGQITVPKSAYVEKGHRLQKRLNPKEAASHDIIAVYHNNSKLTNEQIADIKQVVRRLSNDRNKYHVSAITSLNDGKSVQKQLTSKDKTTMLVQISLKSNQNQIGQRSQTIKKQLKVNGLSLKMTGSDLVTHDFASATQDGVKKTEVIAIVFILIVLILVFRTPIIPVISLLTVGVSFIISFSLVTNLVQSINFPFSNFTQVFMVVVLFGIGTDYNILMYNRFKSELAISKDSNLSAVNTLKTAGKTVLFSGSSVLIGFSALGLATFGLYQATSAVAIGVLTLLLVLTTLNPALMSLFGSRLFWPVKKLSAENNSKLWRNLTSSAVKHGLLTAIITLAVAIPASMIFSHRMNFNDLWEVSNKYESKQGINLISKHFPAGFSSPVTIILSSNKN</sequence>